<name>D3DZG5_METRM</name>
<dbReference type="KEGG" id="mru:mru_1793"/>
<protein>
    <submittedName>
        <fullName evidence="2">Uncharacterized protein</fullName>
    </submittedName>
</protein>
<evidence type="ECO:0000313" key="2">
    <source>
        <dbReference type="EMBL" id="ADC47643.1"/>
    </source>
</evidence>
<gene>
    <name evidence="2" type="ordered locus">mru_1793</name>
</gene>
<dbReference type="OrthoDB" id="386878at2157"/>
<dbReference type="Proteomes" id="UP000008680">
    <property type="component" value="Chromosome"/>
</dbReference>
<evidence type="ECO:0000256" key="1">
    <source>
        <dbReference type="SAM" id="MobiDB-lite"/>
    </source>
</evidence>
<dbReference type="PATRIC" id="fig|634498.28.peg.1794"/>
<dbReference type="EMBL" id="CP001719">
    <property type="protein sequence ID" value="ADC47643.1"/>
    <property type="molecule type" value="Genomic_DNA"/>
</dbReference>
<proteinExistence type="predicted"/>
<dbReference type="RefSeq" id="WP_012956591.1">
    <property type="nucleotide sequence ID" value="NC_013790.1"/>
</dbReference>
<feature type="compositionally biased region" description="Polar residues" evidence="1">
    <location>
        <begin position="171"/>
        <end position="186"/>
    </location>
</feature>
<sequence>MSHFDNSDFNKDLDVNNQYDPVKGNDKAFNGKYSLNFSISHNDPNFSNLAMSSSIISETTLEEDCILLKKKSLLKRKSLGSQKIYYREILELDLIKSTLSSLYSSIRIVYSKNGYSKRVLSLSSSDGFAVRWFYDALVVKYSYVKSGLDKKYDFNSNESDWIEANESNKNTSLSGDLTNSNDLNDSSIKEDDLNNSNGSNSGDESHNSLSSKQSKLSDFVSQMNKELSEEETRSLKKKMKFERCSSGEY</sequence>
<feature type="region of interest" description="Disordered" evidence="1">
    <location>
        <begin position="171"/>
        <end position="249"/>
    </location>
</feature>
<dbReference type="GeneID" id="8771457"/>
<dbReference type="AlphaFoldDB" id="D3DZG5"/>
<dbReference type="HOGENOM" id="CLU_1113882_0_0_2"/>
<reference evidence="2 3" key="1">
    <citation type="journal article" date="2010" name="PLoS ONE">
        <title>The genome sequence of the rumen methanogen Methanobrevibacter ruminantium reveals new possibilities for controlling ruminant methane emissions.</title>
        <authorList>
            <person name="Leahy S.C."/>
            <person name="Kelly W.J."/>
            <person name="Altermann E."/>
            <person name="Ronimus R.S."/>
            <person name="Yeoman C.J."/>
            <person name="Pacheco D.M."/>
            <person name="Li D."/>
            <person name="Kong Z."/>
            <person name="McTavish S."/>
            <person name="Sang C."/>
            <person name="Lambie S.C."/>
            <person name="Janssen P.H."/>
            <person name="Dey D."/>
            <person name="Attwood G.T."/>
        </authorList>
    </citation>
    <scope>NUCLEOTIDE SEQUENCE [LARGE SCALE GENOMIC DNA]</scope>
    <source>
        <strain evidence="3">ATCC 35063 / DSM 1093 / JCM 13430 / OCM 146 / M1</strain>
    </source>
</reference>
<dbReference type="STRING" id="634498.mru_1793"/>
<feature type="compositionally biased region" description="Polar residues" evidence="1">
    <location>
        <begin position="209"/>
        <end position="225"/>
    </location>
</feature>
<keyword evidence="3" id="KW-1185">Reference proteome</keyword>
<organism evidence="2 3">
    <name type="scientific">Methanobrevibacter ruminantium (strain ATCC 35063 / DSM 1093 / JCM 13430 / OCM 146 / M1)</name>
    <name type="common">Methanobacterium ruminantium</name>
    <dbReference type="NCBI Taxonomy" id="634498"/>
    <lineage>
        <taxon>Archaea</taxon>
        <taxon>Methanobacteriati</taxon>
        <taxon>Methanobacteriota</taxon>
        <taxon>Methanomada group</taxon>
        <taxon>Methanobacteria</taxon>
        <taxon>Methanobacteriales</taxon>
        <taxon>Methanobacteriaceae</taxon>
        <taxon>Methanobrevibacter</taxon>
    </lineage>
</organism>
<accession>D3DZG5</accession>
<evidence type="ECO:0000313" key="3">
    <source>
        <dbReference type="Proteomes" id="UP000008680"/>
    </source>
</evidence>